<feature type="transmembrane region" description="Helical" evidence="7">
    <location>
        <begin position="60"/>
        <end position="78"/>
    </location>
</feature>
<keyword evidence="5 7" id="KW-1133">Transmembrane helix</keyword>
<dbReference type="Gene3D" id="3.40.50.300">
    <property type="entry name" value="P-loop containing nucleotide triphosphate hydrolases"/>
    <property type="match status" value="1"/>
</dbReference>
<dbReference type="InterPro" id="IPR036640">
    <property type="entry name" value="ABC1_TM_sf"/>
</dbReference>
<dbReference type="PROSITE" id="PS50893">
    <property type="entry name" value="ABC_TRANSPORTER_2"/>
    <property type="match status" value="1"/>
</dbReference>
<evidence type="ECO:0000256" key="6">
    <source>
        <dbReference type="ARBA" id="ARBA00023136"/>
    </source>
</evidence>
<keyword evidence="6 7" id="KW-0472">Membrane</keyword>
<dbReference type="SMART" id="SM00382">
    <property type="entry name" value="AAA"/>
    <property type="match status" value="1"/>
</dbReference>
<dbReference type="InterPro" id="IPR003439">
    <property type="entry name" value="ABC_transporter-like_ATP-bd"/>
</dbReference>
<dbReference type="InterPro" id="IPR011527">
    <property type="entry name" value="ABC1_TM_dom"/>
</dbReference>
<dbReference type="PROSITE" id="PS50929">
    <property type="entry name" value="ABC_TM1F"/>
    <property type="match status" value="1"/>
</dbReference>
<keyword evidence="2 7" id="KW-0812">Transmembrane</keyword>
<keyword evidence="3" id="KW-0547">Nucleotide-binding</keyword>
<accession>A0A3D9STG6</accession>
<dbReference type="SUPFAM" id="SSF90123">
    <property type="entry name" value="ABC transporter transmembrane region"/>
    <property type="match status" value="1"/>
</dbReference>
<feature type="transmembrane region" description="Helical" evidence="7">
    <location>
        <begin position="157"/>
        <end position="176"/>
    </location>
</feature>
<dbReference type="Pfam" id="PF00664">
    <property type="entry name" value="ABC_membrane"/>
    <property type="match status" value="1"/>
</dbReference>
<comment type="caution">
    <text evidence="10">The sequence shown here is derived from an EMBL/GenBank/DDBJ whole genome shotgun (WGS) entry which is preliminary data.</text>
</comment>
<proteinExistence type="predicted"/>
<dbReference type="InterPro" id="IPR039421">
    <property type="entry name" value="Type_1_exporter"/>
</dbReference>
<evidence type="ECO:0000256" key="3">
    <source>
        <dbReference type="ARBA" id="ARBA00022741"/>
    </source>
</evidence>
<keyword evidence="4 10" id="KW-0067">ATP-binding</keyword>
<evidence type="ECO:0000259" key="9">
    <source>
        <dbReference type="PROSITE" id="PS50929"/>
    </source>
</evidence>
<dbReference type="EMBL" id="QTTT01000001">
    <property type="protein sequence ID" value="REE98907.1"/>
    <property type="molecule type" value="Genomic_DNA"/>
</dbReference>
<dbReference type="OrthoDB" id="9806127at2"/>
<dbReference type="GO" id="GO:0016887">
    <property type="term" value="F:ATP hydrolysis activity"/>
    <property type="evidence" value="ECO:0007669"/>
    <property type="project" value="InterPro"/>
</dbReference>
<dbReference type="SUPFAM" id="SSF52540">
    <property type="entry name" value="P-loop containing nucleoside triphosphate hydrolases"/>
    <property type="match status" value="1"/>
</dbReference>
<feature type="transmembrane region" description="Helical" evidence="7">
    <location>
        <begin position="246"/>
        <end position="266"/>
    </location>
</feature>
<dbReference type="RefSeq" id="WP_116024300.1">
    <property type="nucleotide sequence ID" value="NZ_QTTT01000001.1"/>
</dbReference>
<dbReference type="Gene3D" id="1.20.1560.10">
    <property type="entry name" value="ABC transporter type 1, transmembrane domain"/>
    <property type="match status" value="1"/>
</dbReference>
<feature type="domain" description="ABC transmembrane type-1" evidence="9">
    <location>
        <begin position="24"/>
        <end position="286"/>
    </location>
</feature>
<dbReference type="GO" id="GO:0005524">
    <property type="term" value="F:ATP binding"/>
    <property type="evidence" value="ECO:0007669"/>
    <property type="project" value="UniProtKB-KW"/>
</dbReference>
<evidence type="ECO:0000256" key="5">
    <source>
        <dbReference type="ARBA" id="ARBA00022989"/>
    </source>
</evidence>
<dbReference type="InterPro" id="IPR027417">
    <property type="entry name" value="P-loop_NTPase"/>
</dbReference>
<dbReference type="InterPro" id="IPR017871">
    <property type="entry name" value="ABC_transporter-like_CS"/>
</dbReference>
<reference evidence="10 11" key="1">
    <citation type="submission" date="2018-08" db="EMBL/GenBank/DDBJ databases">
        <title>Sequencing the genomes of 1000 actinobacteria strains.</title>
        <authorList>
            <person name="Klenk H.-P."/>
        </authorList>
    </citation>
    <scope>NUCLEOTIDE SEQUENCE [LARGE SCALE GENOMIC DNA]</scope>
    <source>
        <strain evidence="10 11">DSM 43927</strain>
    </source>
</reference>
<feature type="transmembrane region" description="Helical" evidence="7">
    <location>
        <begin position="21"/>
        <end position="48"/>
    </location>
</feature>
<evidence type="ECO:0000259" key="8">
    <source>
        <dbReference type="PROSITE" id="PS50893"/>
    </source>
</evidence>
<dbReference type="InterPro" id="IPR003593">
    <property type="entry name" value="AAA+_ATPase"/>
</dbReference>
<protein>
    <submittedName>
        <fullName evidence="10">ATP-binding cassette subfamily B protein</fullName>
    </submittedName>
</protein>
<evidence type="ECO:0000256" key="2">
    <source>
        <dbReference type="ARBA" id="ARBA00022692"/>
    </source>
</evidence>
<dbReference type="PANTHER" id="PTHR43394">
    <property type="entry name" value="ATP-DEPENDENT PERMEASE MDL1, MITOCHONDRIAL"/>
    <property type="match status" value="1"/>
</dbReference>
<dbReference type="AlphaFoldDB" id="A0A3D9STG6"/>
<organism evidence="10 11">
    <name type="scientific">Thermomonospora umbrina</name>
    <dbReference type="NCBI Taxonomy" id="111806"/>
    <lineage>
        <taxon>Bacteria</taxon>
        <taxon>Bacillati</taxon>
        <taxon>Actinomycetota</taxon>
        <taxon>Actinomycetes</taxon>
        <taxon>Streptosporangiales</taxon>
        <taxon>Thermomonosporaceae</taxon>
        <taxon>Thermomonospora</taxon>
    </lineage>
</organism>
<evidence type="ECO:0000313" key="10">
    <source>
        <dbReference type="EMBL" id="REE98907.1"/>
    </source>
</evidence>
<evidence type="ECO:0000256" key="4">
    <source>
        <dbReference type="ARBA" id="ARBA00022840"/>
    </source>
</evidence>
<evidence type="ECO:0000313" key="11">
    <source>
        <dbReference type="Proteomes" id="UP000256661"/>
    </source>
</evidence>
<evidence type="ECO:0000256" key="1">
    <source>
        <dbReference type="ARBA" id="ARBA00004651"/>
    </source>
</evidence>
<feature type="domain" description="ABC transporter" evidence="8">
    <location>
        <begin position="315"/>
        <end position="556"/>
    </location>
</feature>
<gene>
    <name evidence="10" type="ORF">DFJ69_4405</name>
</gene>
<comment type="subcellular location">
    <subcellularLocation>
        <location evidence="1">Cell membrane</location>
        <topology evidence="1">Multi-pass membrane protein</topology>
    </subcellularLocation>
</comment>
<dbReference type="PANTHER" id="PTHR43394:SF1">
    <property type="entry name" value="ATP-BINDING CASSETTE SUB-FAMILY B MEMBER 10, MITOCHONDRIAL"/>
    <property type="match status" value="1"/>
</dbReference>
<keyword evidence="11" id="KW-1185">Reference proteome</keyword>
<dbReference type="GO" id="GO:0005886">
    <property type="term" value="C:plasma membrane"/>
    <property type="evidence" value="ECO:0007669"/>
    <property type="project" value="UniProtKB-SubCell"/>
</dbReference>
<evidence type="ECO:0000256" key="7">
    <source>
        <dbReference type="SAM" id="Phobius"/>
    </source>
</evidence>
<dbReference type="GO" id="GO:0015421">
    <property type="term" value="F:ABC-type oligopeptide transporter activity"/>
    <property type="evidence" value="ECO:0007669"/>
    <property type="project" value="TreeGrafter"/>
</dbReference>
<feature type="transmembrane region" description="Helical" evidence="7">
    <location>
        <begin position="132"/>
        <end position="151"/>
    </location>
</feature>
<dbReference type="Proteomes" id="UP000256661">
    <property type="component" value="Unassembled WGS sequence"/>
</dbReference>
<name>A0A3D9STG6_9ACTN</name>
<sequence length="557" mass="56523">MTLTGTAADRLLLRTARRGGGWSVVLAVAALADAVATVLLPAALAVAVDDVLSPGPLGPAVAVCAVLVVVSAMTDVLMEWATGAGTARVTAWLRHAFVRHVLAGGPSLGLDPGDATSRVVGGAAEAGLAPAAVIRAVVAVLPPVGAVVALVLIDWRIAVALGVALPVLVLLLRSFVRDITGTVRRYLDVQGTMAARLAEAVRGIRTIAAAGTVDRESGRVLAALPELRREGDAMWRVQGGVGARGLFAVLALQVAVLAVAGLELAAGRISPGELVAAGRYAALAAGLGPIVTHLGRIGRARGAAARAAEIMELPVPPENTGELPPGPGTLEFRRVSAGVLSDVDLTVPGGTAVAVVGLSGSGKSLLAALAGRLADPDSGEVLLDGVPLPRLSRAALRDAVGYAFARPHLFGGTVLEAVGFGTPGAPDETLRHAAVTACADPFIRRLPAGYGTALADAPMSGGEAQRLGLARAFAHGGRLLILDDATSSLDTATEREIGRTLFGASAGRTRLITAHRAATAARADQVVWLDGGGVRARGAHTDLWRDPAYRAVFGADR</sequence>
<dbReference type="PROSITE" id="PS00211">
    <property type="entry name" value="ABC_TRANSPORTER_1"/>
    <property type="match status" value="1"/>
</dbReference>
<dbReference type="Pfam" id="PF00005">
    <property type="entry name" value="ABC_tran"/>
    <property type="match status" value="1"/>
</dbReference>